<reference evidence="1" key="1">
    <citation type="submission" date="2023-03" db="UniProtKB">
        <authorList>
            <consortium name="EnsemblPlants"/>
        </authorList>
    </citation>
    <scope>IDENTIFICATION</scope>
</reference>
<protein>
    <submittedName>
        <fullName evidence="1">Uncharacterized protein</fullName>
    </submittedName>
</protein>
<accession>A0A9I9DKV7</accession>
<name>A0A9I9DKV7_CUCME</name>
<dbReference type="EnsemblPlants" id="MELO3C019558.2.1">
    <property type="protein sequence ID" value="MELO3C019558.2.1"/>
    <property type="gene ID" value="MELO3C019558.2"/>
</dbReference>
<organism evidence="1">
    <name type="scientific">Cucumis melo</name>
    <name type="common">Muskmelon</name>
    <dbReference type="NCBI Taxonomy" id="3656"/>
    <lineage>
        <taxon>Eukaryota</taxon>
        <taxon>Viridiplantae</taxon>
        <taxon>Streptophyta</taxon>
        <taxon>Embryophyta</taxon>
        <taxon>Tracheophyta</taxon>
        <taxon>Spermatophyta</taxon>
        <taxon>Magnoliopsida</taxon>
        <taxon>eudicotyledons</taxon>
        <taxon>Gunneridae</taxon>
        <taxon>Pentapetalae</taxon>
        <taxon>rosids</taxon>
        <taxon>fabids</taxon>
        <taxon>Cucurbitales</taxon>
        <taxon>Cucurbitaceae</taxon>
        <taxon>Benincaseae</taxon>
        <taxon>Cucumis</taxon>
    </lineage>
</organism>
<evidence type="ECO:0000313" key="1">
    <source>
        <dbReference type="EnsemblPlants" id="MELO3C019558.2.1"/>
    </source>
</evidence>
<sequence>MASGMSSGVRKALYTIFGSSETALRVMGDLDTISDSSGVKGAPDVFMLRREFSYKIDVLVL</sequence>
<dbReference type="AlphaFoldDB" id="A0A9I9DKV7"/>
<dbReference type="Gramene" id="MELO3C019558.2.1">
    <property type="protein sequence ID" value="MELO3C019558.2.1"/>
    <property type="gene ID" value="MELO3C019558.2"/>
</dbReference>
<proteinExistence type="predicted"/>